<reference evidence="1 2" key="1">
    <citation type="submission" date="2019-03" db="EMBL/GenBank/DDBJ databases">
        <title>Draft genome sequences of novel Actinobacteria.</title>
        <authorList>
            <person name="Sahin N."/>
            <person name="Ay H."/>
            <person name="Saygin H."/>
        </authorList>
    </citation>
    <scope>NUCLEOTIDE SEQUENCE [LARGE SCALE GENOMIC DNA]</scope>
    <source>
        <strain evidence="1 2">DSM 41900</strain>
    </source>
</reference>
<dbReference type="AlphaFoldDB" id="A0A4R4TSC1"/>
<evidence type="ECO:0000313" key="1">
    <source>
        <dbReference type="EMBL" id="TDC79696.1"/>
    </source>
</evidence>
<comment type="caution">
    <text evidence="1">The sequence shown here is derived from an EMBL/GenBank/DDBJ whole genome shotgun (WGS) entry which is preliminary data.</text>
</comment>
<dbReference type="EMBL" id="SMKI01000012">
    <property type="protein sequence ID" value="TDC79696.1"/>
    <property type="molecule type" value="Genomic_DNA"/>
</dbReference>
<organism evidence="1 2">
    <name type="scientific">Streptomyces hainanensis</name>
    <dbReference type="NCBI Taxonomy" id="402648"/>
    <lineage>
        <taxon>Bacteria</taxon>
        <taxon>Bacillati</taxon>
        <taxon>Actinomycetota</taxon>
        <taxon>Actinomycetes</taxon>
        <taxon>Kitasatosporales</taxon>
        <taxon>Streptomycetaceae</taxon>
        <taxon>Streptomyces</taxon>
    </lineage>
</organism>
<protein>
    <submittedName>
        <fullName evidence="1">Uncharacterized protein</fullName>
    </submittedName>
</protein>
<dbReference type="Proteomes" id="UP000295345">
    <property type="component" value="Unassembled WGS sequence"/>
</dbReference>
<keyword evidence="2" id="KW-1185">Reference proteome</keyword>
<sequence>METRARFGFTAAPGSTDYPRLRRITETVDLGAAAALLAAHQAGADETELRGTLGQGLDVEITNIDYLDLS</sequence>
<accession>A0A4R4TSC1</accession>
<dbReference type="RefSeq" id="WP_132815939.1">
    <property type="nucleotide sequence ID" value="NZ_SMKI01000012.1"/>
</dbReference>
<name>A0A4R4TSC1_9ACTN</name>
<gene>
    <name evidence="1" type="ORF">E1283_02100</name>
</gene>
<proteinExistence type="predicted"/>
<evidence type="ECO:0000313" key="2">
    <source>
        <dbReference type="Proteomes" id="UP000295345"/>
    </source>
</evidence>